<dbReference type="RefSeq" id="XP_005538093.1">
    <property type="nucleotide sequence ID" value="XM_005538036.1"/>
</dbReference>
<proteinExistence type="predicted"/>
<feature type="transmembrane region" description="Helical" evidence="1">
    <location>
        <begin position="181"/>
        <end position="209"/>
    </location>
</feature>
<dbReference type="InterPro" id="IPR005471">
    <property type="entry name" value="Tscrpt_reg_IclR_N"/>
</dbReference>
<reference evidence="3 4" key="1">
    <citation type="journal article" date="2004" name="Nature">
        <title>Genome sequence of the ultrasmall unicellular red alga Cyanidioschyzon merolae 10D.</title>
        <authorList>
            <person name="Matsuzaki M."/>
            <person name="Misumi O."/>
            <person name="Shin-i T."/>
            <person name="Maruyama S."/>
            <person name="Takahara M."/>
            <person name="Miyagishima S."/>
            <person name="Mori T."/>
            <person name="Nishida K."/>
            <person name="Yagisawa F."/>
            <person name="Nishida K."/>
            <person name="Yoshida Y."/>
            <person name="Nishimura Y."/>
            <person name="Nakao S."/>
            <person name="Kobayashi T."/>
            <person name="Momoyama Y."/>
            <person name="Higashiyama T."/>
            <person name="Minoda A."/>
            <person name="Sano M."/>
            <person name="Nomoto H."/>
            <person name="Oishi K."/>
            <person name="Hayashi H."/>
            <person name="Ohta F."/>
            <person name="Nishizaka S."/>
            <person name="Haga S."/>
            <person name="Miura S."/>
            <person name="Morishita T."/>
            <person name="Kabeya Y."/>
            <person name="Terasawa K."/>
            <person name="Suzuki Y."/>
            <person name="Ishii Y."/>
            <person name="Asakawa S."/>
            <person name="Takano H."/>
            <person name="Ohta N."/>
            <person name="Kuroiwa H."/>
            <person name="Tanaka K."/>
            <person name="Shimizu N."/>
            <person name="Sugano S."/>
            <person name="Sato N."/>
            <person name="Nozaki H."/>
            <person name="Ogasawara N."/>
            <person name="Kohara Y."/>
            <person name="Kuroiwa T."/>
        </authorList>
    </citation>
    <scope>NUCLEOTIDE SEQUENCE [LARGE SCALE GENOMIC DNA]</scope>
    <source>
        <strain evidence="3 4">10D</strain>
    </source>
</reference>
<feature type="transmembrane region" description="Helical" evidence="1">
    <location>
        <begin position="425"/>
        <end position="446"/>
    </location>
</feature>
<accession>M1VG51</accession>
<reference evidence="3 4" key="2">
    <citation type="journal article" date="2007" name="BMC Biol.">
        <title>A 100%-complete sequence reveals unusually simple genomic features in the hot-spring red alga Cyanidioschyzon merolae.</title>
        <authorList>
            <person name="Nozaki H."/>
            <person name="Takano H."/>
            <person name="Misumi O."/>
            <person name="Terasawa K."/>
            <person name="Matsuzaki M."/>
            <person name="Maruyama S."/>
            <person name="Nishida K."/>
            <person name="Yagisawa F."/>
            <person name="Yoshida Y."/>
            <person name="Fujiwara T."/>
            <person name="Takio S."/>
            <person name="Tamura K."/>
            <person name="Chung S.J."/>
            <person name="Nakamura S."/>
            <person name="Kuroiwa H."/>
            <person name="Tanaka K."/>
            <person name="Sato N."/>
            <person name="Kuroiwa T."/>
        </authorList>
    </citation>
    <scope>NUCLEOTIDE SEQUENCE [LARGE SCALE GENOMIC DNA]</scope>
    <source>
        <strain evidence="3 4">10D</strain>
    </source>
</reference>
<evidence type="ECO:0000259" key="2">
    <source>
        <dbReference type="Pfam" id="PF09339"/>
    </source>
</evidence>
<dbReference type="Pfam" id="PF09339">
    <property type="entry name" value="HTH_IclR"/>
    <property type="match status" value="1"/>
</dbReference>
<dbReference type="GeneID" id="16996596"/>
<dbReference type="GO" id="GO:0003677">
    <property type="term" value="F:DNA binding"/>
    <property type="evidence" value="ECO:0007669"/>
    <property type="project" value="InterPro"/>
</dbReference>
<sequence>MWLCLVPGGHDRTTVRTCTRCVTVLGRCTESASVARGLRRLCAPGELVLNRVRRPERRSVSFPVAAGAAASAHALRCVYEQSEESKSFGLNAVDDRVLGAVESLGGRVTVADVAARTGLGLPTAQRCLVALANVAGGHLEVSRDGELVYAFPSNVRRVLLQESIIFALRNRWEKISPFLNYLVRISFGILLIASIFIIYTSIVAISSSVQSREDDRRSSYNRSYGGGSLYVWMGPSPFDLIFYANHGYSGRRREGGMSFLESIFSFLFGDGNPNADLETYRWRRIGETIRRLGGAVTAEQIAPLLDVPEPPESRGAVYVDESFMLPVLERFGGRPEVTDDGDIVYVFPDLLNTVSGSGSTSGSASSEQSHYDKGYIEEQEYVFSKASSGQILGAAGLGVLNLLGAVTLGEYMAQLRAVPLPFLKWLYPPLLAYALAFLIIPAVRWYRQRKENERIQRRNRARKAWYQLLQKRDPNVLRKLESARYLRSNLRKIQAEDITYTTAKSLIEQNQELLDDFDKKLH</sequence>
<dbReference type="eggNOG" id="KOG1119">
    <property type="taxonomic scope" value="Eukaryota"/>
</dbReference>
<dbReference type="PANTHER" id="PTHR47380">
    <property type="entry name" value="OS02G0533000 PROTEIN"/>
    <property type="match status" value="1"/>
</dbReference>
<dbReference type="HOGENOM" id="CLU_029821_0_0_1"/>
<dbReference type="Proteomes" id="UP000007014">
    <property type="component" value="Chromosome 17"/>
</dbReference>
<dbReference type="InterPro" id="IPR044200">
    <property type="entry name" value="At5g03900-like"/>
</dbReference>
<keyword evidence="1" id="KW-1133">Transmembrane helix</keyword>
<dbReference type="OrthoDB" id="4518at2759"/>
<protein>
    <recommendedName>
        <fullName evidence="2">HTH iclR-type domain-containing protein</fullName>
    </recommendedName>
</protein>
<name>M1VG51_CYAM1</name>
<feature type="domain" description="HTH iclR-type" evidence="2">
    <location>
        <begin position="96"/>
        <end position="133"/>
    </location>
</feature>
<organism evidence="3 4">
    <name type="scientific">Cyanidioschyzon merolae (strain NIES-3377 / 10D)</name>
    <name type="common">Unicellular red alga</name>
    <dbReference type="NCBI Taxonomy" id="280699"/>
    <lineage>
        <taxon>Eukaryota</taxon>
        <taxon>Rhodophyta</taxon>
        <taxon>Bangiophyceae</taxon>
        <taxon>Cyanidiales</taxon>
        <taxon>Cyanidiaceae</taxon>
        <taxon>Cyanidioschyzon</taxon>
    </lineage>
</organism>
<dbReference type="GO" id="GO:0006355">
    <property type="term" value="P:regulation of DNA-templated transcription"/>
    <property type="evidence" value="ECO:0007669"/>
    <property type="project" value="InterPro"/>
</dbReference>
<dbReference type="PANTHER" id="PTHR47380:SF4">
    <property type="entry name" value="OS02G0533000 PROTEIN"/>
    <property type="match status" value="1"/>
</dbReference>
<dbReference type="AlphaFoldDB" id="M1VG51"/>
<dbReference type="STRING" id="280699.M1VG51"/>
<dbReference type="OMA" id="PLIRYFW"/>
<evidence type="ECO:0000256" key="1">
    <source>
        <dbReference type="SAM" id="Phobius"/>
    </source>
</evidence>
<keyword evidence="4" id="KW-1185">Reference proteome</keyword>
<feature type="transmembrane region" description="Helical" evidence="1">
    <location>
        <begin position="391"/>
        <end position="413"/>
    </location>
</feature>
<keyword evidence="1" id="KW-0472">Membrane</keyword>
<evidence type="ECO:0000313" key="3">
    <source>
        <dbReference type="EMBL" id="BAM82057.1"/>
    </source>
</evidence>
<dbReference type="EMBL" id="AP006499">
    <property type="protein sequence ID" value="BAM82057.1"/>
    <property type="molecule type" value="Genomic_DNA"/>
</dbReference>
<gene>
    <name evidence="3" type="ORF">CYME_CMQ153C</name>
</gene>
<dbReference type="Gramene" id="CMQ153CT">
    <property type="protein sequence ID" value="CMQ153CT"/>
    <property type="gene ID" value="CMQ153C"/>
</dbReference>
<keyword evidence="1" id="KW-0812">Transmembrane</keyword>
<evidence type="ECO:0000313" key="4">
    <source>
        <dbReference type="Proteomes" id="UP000007014"/>
    </source>
</evidence>
<dbReference type="KEGG" id="cme:CYME_CMQ153C"/>